<keyword evidence="2" id="KW-0812">Transmembrane</keyword>
<name>A0A8J3ZG27_9ACTN</name>
<keyword evidence="4" id="KW-1185">Reference proteome</keyword>
<feature type="compositionally biased region" description="Pro residues" evidence="1">
    <location>
        <begin position="520"/>
        <end position="530"/>
    </location>
</feature>
<dbReference type="Proteomes" id="UP000612585">
    <property type="component" value="Unassembled WGS sequence"/>
</dbReference>
<accession>A0A8J3ZG27</accession>
<feature type="transmembrane region" description="Helical" evidence="2">
    <location>
        <begin position="323"/>
        <end position="343"/>
    </location>
</feature>
<reference evidence="3" key="1">
    <citation type="submission" date="2021-01" db="EMBL/GenBank/DDBJ databases">
        <title>Whole genome shotgun sequence of Virgisporangium aurantiacum NBRC 16421.</title>
        <authorList>
            <person name="Komaki H."/>
            <person name="Tamura T."/>
        </authorList>
    </citation>
    <scope>NUCLEOTIDE SEQUENCE</scope>
    <source>
        <strain evidence="3">NBRC 16421</strain>
    </source>
</reference>
<feature type="transmembrane region" description="Helical" evidence="2">
    <location>
        <begin position="116"/>
        <end position="137"/>
    </location>
</feature>
<keyword evidence="2" id="KW-1133">Transmembrane helix</keyword>
<protein>
    <submittedName>
        <fullName evidence="3">Uncharacterized protein</fullName>
    </submittedName>
</protein>
<feature type="region of interest" description="Disordered" evidence="1">
    <location>
        <begin position="487"/>
        <end position="530"/>
    </location>
</feature>
<dbReference type="RefSeq" id="WP_204005216.1">
    <property type="nucleotide sequence ID" value="NZ_BOPG01000058.1"/>
</dbReference>
<feature type="transmembrane region" description="Helical" evidence="2">
    <location>
        <begin position="143"/>
        <end position="161"/>
    </location>
</feature>
<feature type="transmembrane region" description="Helical" evidence="2">
    <location>
        <begin position="443"/>
        <end position="463"/>
    </location>
</feature>
<feature type="transmembrane region" description="Helical" evidence="2">
    <location>
        <begin position="294"/>
        <end position="314"/>
    </location>
</feature>
<evidence type="ECO:0000256" key="2">
    <source>
        <dbReference type="SAM" id="Phobius"/>
    </source>
</evidence>
<dbReference type="EMBL" id="BOPG01000058">
    <property type="protein sequence ID" value="GIJ60683.1"/>
    <property type="molecule type" value="Genomic_DNA"/>
</dbReference>
<evidence type="ECO:0000256" key="1">
    <source>
        <dbReference type="SAM" id="MobiDB-lite"/>
    </source>
</evidence>
<gene>
    <name evidence="3" type="ORF">Vau01_081990</name>
</gene>
<dbReference type="AlphaFoldDB" id="A0A8J3ZG27"/>
<feature type="transmembrane region" description="Helical" evidence="2">
    <location>
        <begin position="236"/>
        <end position="255"/>
    </location>
</feature>
<feature type="transmembrane region" description="Helical" evidence="2">
    <location>
        <begin position="20"/>
        <end position="39"/>
    </location>
</feature>
<comment type="caution">
    <text evidence="3">The sequence shown here is derived from an EMBL/GenBank/DDBJ whole genome shotgun (WGS) entry which is preliminary data.</text>
</comment>
<feature type="transmembrane region" description="Helical" evidence="2">
    <location>
        <begin position="205"/>
        <end position="224"/>
    </location>
</feature>
<evidence type="ECO:0000313" key="4">
    <source>
        <dbReference type="Proteomes" id="UP000612585"/>
    </source>
</evidence>
<keyword evidence="2" id="KW-0472">Membrane</keyword>
<feature type="transmembrane region" description="Helical" evidence="2">
    <location>
        <begin position="373"/>
        <end position="392"/>
    </location>
</feature>
<organism evidence="3 4">
    <name type="scientific">Virgisporangium aurantiacum</name>
    <dbReference type="NCBI Taxonomy" id="175570"/>
    <lineage>
        <taxon>Bacteria</taxon>
        <taxon>Bacillati</taxon>
        <taxon>Actinomycetota</taxon>
        <taxon>Actinomycetes</taxon>
        <taxon>Micromonosporales</taxon>
        <taxon>Micromonosporaceae</taxon>
        <taxon>Virgisporangium</taxon>
    </lineage>
</organism>
<feature type="compositionally biased region" description="Pro residues" evidence="1">
    <location>
        <begin position="503"/>
        <end position="513"/>
    </location>
</feature>
<evidence type="ECO:0000313" key="3">
    <source>
        <dbReference type="EMBL" id="GIJ60683.1"/>
    </source>
</evidence>
<sequence>MAADVTEPKLTFTFGDRHVIAVLATLATALFTFATRLRLNEKPWGDEPHYLIMSIALGKYHTFDLTRAYKNDDYRAFYPDPIDMHVFPNSDGVMVPLHNFGGPLLWMLPFQWWGRAGAAAVIVVASVLTVINVYWLLRELGIIKAYAGIVTGLFIVGTPLYMYASMQFIEPLGALPVVFAVRTVLRRRPSWIRVAVASAGIGYLPWIHGRFTIFAVILGALLILRVDHRTWRFGKLAYIPAVAPMAVILLALEIFNLTRYGSLNPAPGNEALGDGLFQIPLQTGLAGLLFDRQFGLLSHFPLLAIAVPGMLLALKRRVLPSHVVILGTIVAYVLAVGTFKTWWAGWSPPGRLLAVLTPLLAYYVAVVLQRLHVWVATVVAAIAALAGFLVSVSGDYYTVERFTESAKPGTDPVLNRLAERLHLGDAPLLLPAVRETPDTGGYVLWYFVFAMFVAFVYLAGWYGPASRIPVEPLTPLFPVLRRLPSRIRRRPPPPPTALEGGLEPPPLDPPPDPTHAGRRTPPPDPPTPPA</sequence>
<proteinExistence type="predicted"/>